<organism evidence="1 2">
    <name type="scientific">Halonatronomonas betaini</name>
    <dbReference type="NCBI Taxonomy" id="2778430"/>
    <lineage>
        <taxon>Bacteria</taxon>
        <taxon>Bacillati</taxon>
        <taxon>Bacillota</taxon>
        <taxon>Clostridia</taxon>
        <taxon>Halanaerobiales</taxon>
        <taxon>Halarsenatibacteraceae</taxon>
        <taxon>Halonatronomonas</taxon>
    </lineage>
</organism>
<dbReference type="EMBL" id="JADPIE010000008">
    <property type="protein sequence ID" value="MBF8437905.1"/>
    <property type="molecule type" value="Genomic_DNA"/>
</dbReference>
<dbReference type="RefSeq" id="WP_270454965.1">
    <property type="nucleotide sequence ID" value="NZ_JADPIE010000008.1"/>
</dbReference>
<sequence length="52" mass="5899">MSLEKKNICPHCHSANWSSNEYCTHCSGELYENSIKNNDRTSVLLTKLPMGL</sequence>
<dbReference type="Proteomes" id="UP000621436">
    <property type="component" value="Unassembled WGS sequence"/>
</dbReference>
<name>A0A931F7G3_9FIRM</name>
<comment type="caution">
    <text evidence="1">The sequence shown here is derived from an EMBL/GenBank/DDBJ whole genome shotgun (WGS) entry which is preliminary data.</text>
</comment>
<proteinExistence type="predicted"/>
<dbReference type="AlphaFoldDB" id="A0A931F7G3"/>
<gene>
    <name evidence="1" type="ORF">I0Q91_12490</name>
</gene>
<evidence type="ECO:0000313" key="1">
    <source>
        <dbReference type="EMBL" id="MBF8437905.1"/>
    </source>
</evidence>
<accession>A0A931F7G3</accession>
<keyword evidence="2" id="KW-1185">Reference proteome</keyword>
<reference evidence="1" key="1">
    <citation type="submission" date="2020-11" db="EMBL/GenBank/DDBJ databases">
        <title>Halonatronomonas betainensis gen. nov., sp. nov. a novel haloalkaliphilic representative of the family Halanaerobiacae capable of betaine degradation.</title>
        <authorList>
            <person name="Boltyanskaya Y."/>
            <person name="Kevbrin V."/>
            <person name="Detkova E."/>
            <person name="Grouzdev D.S."/>
            <person name="Koziaeva V."/>
            <person name="Zhilina T."/>
        </authorList>
    </citation>
    <scope>NUCLEOTIDE SEQUENCE</scope>
    <source>
        <strain evidence="1">Z-7014</strain>
    </source>
</reference>
<protein>
    <submittedName>
        <fullName evidence="1">Uncharacterized protein</fullName>
    </submittedName>
</protein>
<evidence type="ECO:0000313" key="2">
    <source>
        <dbReference type="Proteomes" id="UP000621436"/>
    </source>
</evidence>